<proteinExistence type="predicted"/>
<feature type="compositionally biased region" description="Polar residues" evidence="1">
    <location>
        <begin position="205"/>
        <end position="224"/>
    </location>
</feature>
<sequence length="224" mass="25933">MINKTKRSLSSPKPKIKPKYMPNANLSLAKNRKKSRKKFKLAIKELISTQNTQITSLKNKITTSRLFLLTKSRDLKKLIDCKLSSNIRPQNPKNSQNIHSKPQASPISSPRPAGRNFSCEVADQRPRTQRKFVRAKISPSPKPFFGLTRNLPSRKSQRVKESKTKVNRSLFIHRKSSTGKDLSERQKNSWMKSDTKRKNHKPGTNRYSYQSKEAYNNISNTRYY</sequence>
<dbReference type="Proteomes" id="UP001295684">
    <property type="component" value="Unassembled WGS sequence"/>
</dbReference>
<dbReference type="AlphaFoldDB" id="A0AAD1UGD6"/>
<keyword evidence="3" id="KW-1185">Reference proteome</keyword>
<evidence type="ECO:0000256" key="1">
    <source>
        <dbReference type="SAM" id="MobiDB-lite"/>
    </source>
</evidence>
<feature type="region of interest" description="Disordered" evidence="1">
    <location>
        <begin position="143"/>
        <end position="224"/>
    </location>
</feature>
<feature type="region of interest" description="Disordered" evidence="1">
    <location>
        <begin position="1"/>
        <end position="35"/>
    </location>
</feature>
<feature type="compositionally biased region" description="Polar residues" evidence="1">
    <location>
        <begin position="85"/>
        <end position="108"/>
    </location>
</feature>
<evidence type="ECO:0000313" key="3">
    <source>
        <dbReference type="Proteomes" id="UP001295684"/>
    </source>
</evidence>
<comment type="caution">
    <text evidence="2">The sequence shown here is derived from an EMBL/GenBank/DDBJ whole genome shotgun (WGS) entry which is preliminary data.</text>
</comment>
<reference evidence="2" key="1">
    <citation type="submission" date="2023-07" db="EMBL/GenBank/DDBJ databases">
        <authorList>
            <consortium name="AG Swart"/>
            <person name="Singh M."/>
            <person name="Singh A."/>
            <person name="Seah K."/>
            <person name="Emmerich C."/>
        </authorList>
    </citation>
    <scope>NUCLEOTIDE SEQUENCE</scope>
    <source>
        <strain evidence="2">DP1</strain>
    </source>
</reference>
<protein>
    <submittedName>
        <fullName evidence="2">Uncharacterized protein</fullName>
    </submittedName>
</protein>
<evidence type="ECO:0000313" key="2">
    <source>
        <dbReference type="EMBL" id="CAI2367441.1"/>
    </source>
</evidence>
<feature type="region of interest" description="Disordered" evidence="1">
    <location>
        <begin position="85"/>
        <end position="130"/>
    </location>
</feature>
<dbReference type="EMBL" id="CAMPGE010008546">
    <property type="protein sequence ID" value="CAI2367441.1"/>
    <property type="molecule type" value="Genomic_DNA"/>
</dbReference>
<accession>A0AAD1UGD6</accession>
<organism evidence="2 3">
    <name type="scientific">Euplotes crassus</name>
    <dbReference type="NCBI Taxonomy" id="5936"/>
    <lineage>
        <taxon>Eukaryota</taxon>
        <taxon>Sar</taxon>
        <taxon>Alveolata</taxon>
        <taxon>Ciliophora</taxon>
        <taxon>Intramacronucleata</taxon>
        <taxon>Spirotrichea</taxon>
        <taxon>Hypotrichia</taxon>
        <taxon>Euplotida</taxon>
        <taxon>Euplotidae</taxon>
        <taxon>Moneuplotes</taxon>
    </lineage>
</organism>
<name>A0AAD1UGD6_EUPCR</name>
<gene>
    <name evidence="2" type="ORF">ECRASSUSDP1_LOCUS8725</name>
</gene>